<organism evidence="2 3">
    <name type="scientific">Acer negundo</name>
    <name type="common">Box elder</name>
    <dbReference type="NCBI Taxonomy" id="4023"/>
    <lineage>
        <taxon>Eukaryota</taxon>
        <taxon>Viridiplantae</taxon>
        <taxon>Streptophyta</taxon>
        <taxon>Embryophyta</taxon>
        <taxon>Tracheophyta</taxon>
        <taxon>Spermatophyta</taxon>
        <taxon>Magnoliopsida</taxon>
        <taxon>eudicotyledons</taxon>
        <taxon>Gunneridae</taxon>
        <taxon>Pentapetalae</taxon>
        <taxon>rosids</taxon>
        <taxon>malvids</taxon>
        <taxon>Sapindales</taxon>
        <taxon>Sapindaceae</taxon>
        <taxon>Hippocastanoideae</taxon>
        <taxon>Acereae</taxon>
        <taxon>Acer</taxon>
    </lineage>
</organism>
<evidence type="ECO:0000313" key="2">
    <source>
        <dbReference type="EMBL" id="KAI9173536.1"/>
    </source>
</evidence>
<feature type="compositionally biased region" description="Acidic residues" evidence="1">
    <location>
        <begin position="47"/>
        <end position="73"/>
    </location>
</feature>
<accession>A0AAD5IPS0</accession>
<proteinExistence type="predicted"/>
<dbReference type="EMBL" id="JAJSOW010000103">
    <property type="protein sequence ID" value="KAI9173536.1"/>
    <property type="molecule type" value="Genomic_DNA"/>
</dbReference>
<evidence type="ECO:0000313" key="3">
    <source>
        <dbReference type="Proteomes" id="UP001064489"/>
    </source>
</evidence>
<sequence>MEIHRVGRNQLKNDSMPFPCMITQLYRNVEVNMSSDEDRQAKIDLTSVDDEDAKQGEDVAEEDENDEIPDEDNPNLHDLTLIIARIKMNMGIIGERYVDVYTWNSSKCQLLTKVLKEMAK</sequence>
<evidence type="ECO:0000256" key="1">
    <source>
        <dbReference type="SAM" id="MobiDB-lite"/>
    </source>
</evidence>
<keyword evidence="3" id="KW-1185">Reference proteome</keyword>
<comment type="caution">
    <text evidence="2">The sequence shown here is derived from an EMBL/GenBank/DDBJ whole genome shotgun (WGS) entry which is preliminary data.</text>
</comment>
<gene>
    <name evidence="2" type="ORF">LWI28_002887</name>
</gene>
<protein>
    <submittedName>
        <fullName evidence="2">Uncharacterized protein</fullName>
    </submittedName>
</protein>
<dbReference type="Proteomes" id="UP001064489">
    <property type="component" value="Chromosome 8"/>
</dbReference>
<reference evidence="2" key="1">
    <citation type="journal article" date="2022" name="Plant J.">
        <title>Strategies of tolerance reflected in two North American maple genomes.</title>
        <authorList>
            <person name="McEvoy S.L."/>
            <person name="Sezen U.U."/>
            <person name="Trouern-Trend A."/>
            <person name="McMahon S.M."/>
            <person name="Schaberg P.G."/>
            <person name="Yang J."/>
            <person name="Wegrzyn J.L."/>
            <person name="Swenson N.G."/>
        </authorList>
    </citation>
    <scope>NUCLEOTIDE SEQUENCE</scope>
    <source>
        <strain evidence="2">91603</strain>
    </source>
</reference>
<reference evidence="2" key="2">
    <citation type="submission" date="2023-02" db="EMBL/GenBank/DDBJ databases">
        <authorList>
            <person name="Swenson N.G."/>
            <person name="Wegrzyn J.L."/>
            <person name="Mcevoy S.L."/>
        </authorList>
    </citation>
    <scope>NUCLEOTIDE SEQUENCE</scope>
    <source>
        <strain evidence="2">91603</strain>
        <tissue evidence="2">Leaf</tissue>
    </source>
</reference>
<name>A0AAD5IPS0_ACENE</name>
<feature type="region of interest" description="Disordered" evidence="1">
    <location>
        <begin position="36"/>
        <end position="75"/>
    </location>
</feature>
<dbReference type="AlphaFoldDB" id="A0AAD5IPS0"/>